<accession>A0AA88SR87</accession>
<dbReference type="Proteomes" id="UP001187415">
    <property type="component" value="Unassembled WGS sequence"/>
</dbReference>
<dbReference type="EMBL" id="JAUPFM010000007">
    <property type="protein sequence ID" value="KAK2846879.1"/>
    <property type="molecule type" value="Genomic_DNA"/>
</dbReference>
<reference evidence="1" key="1">
    <citation type="submission" date="2023-07" db="EMBL/GenBank/DDBJ databases">
        <title>Chromosome-level Genome Assembly of Striped Snakehead (Channa striata).</title>
        <authorList>
            <person name="Liu H."/>
        </authorList>
    </citation>
    <scope>NUCLEOTIDE SEQUENCE</scope>
    <source>
        <strain evidence="1">Gz</strain>
        <tissue evidence="1">Muscle</tissue>
    </source>
</reference>
<protein>
    <submittedName>
        <fullName evidence="1">Uncharacterized protein</fullName>
    </submittedName>
</protein>
<evidence type="ECO:0000313" key="1">
    <source>
        <dbReference type="EMBL" id="KAK2846879.1"/>
    </source>
</evidence>
<evidence type="ECO:0000313" key="2">
    <source>
        <dbReference type="Proteomes" id="UP001187415"/>
    </source>
</evidence>
<comment type="caution">
    <text evidence="1">The sequence shown here is derived from an EMBL/GenBank/DDBJ whole genome shotgun (WGS) entry which is preliminary data.</text>
</comment>
<organism evidence="1 2">
    <name type="scientific">Channa striata</name>
    <name type="common">Snakehead murrel</name>
    <name type="synonym">Ophicephalus striatus</name>
    <dbReference type="NCBI Taxonomy" id="64152"/>
    <lineage>
        <taxon>Eukaryota</taxon>
        <taxon>Metazoa</taxon>
        <taxon>Chordata</taxon>
        <taxon>Craniata</taxon>
        <taxon>Vertebrata</taxon>
        <taxon>Euteleostomi</taxon>
        <taxon>Actinopterygii</taxon>
        <taxon>Neopterygii</taxon>
        <taxon>Teleostei</taxon>
        <taxon>Neoteleostei</taxon>
        <taxon>Acanthomorphata</taxon>
        <taxon>Anabantaria</taxon>
        <taxon>Anabantiformes</taxon>
        <taxon>Channoidei</taxon>
        <taxon>Channidae</taxon>
        <taxon>Channa</taxon>
    </lineage>
</organism>
<proteinExistence type="predicted"/>
<gene>
    <name evidence="1" type="ORF">Q5P01_009878</name>
</gene>
<dbReference type="AlphaFoldDB" id="A0AA88SR87"/>
<keyword evidence="2" id="KW-1185">Reference proteome</keyword>
<sequence length="78" mass="8332">MSRTKSIGDDRGLYGFHPTLTDQRAQEVILSGLTPVSSVSSRSDRRHRSAGFKRLTRLSEVLSLAVPAAAGMGCSLDG</sequence>
<name>A0AA88SR87_CHASR</name>